<protein>
    <submittedName>
        <fullName evidence="2">Uncharacterized protein</fullName>
    </submittedName>
</protein>
<feature type="compositionally biased region" description="Basic and acidic residues" evidence="1">
    <location>
        <begin position="14"/>
        <end position="28"/>
    </location>
</feature>
<dbReference type="Proteomes" id="UP001627154">
    <property type="component" value="Unassembled WGS sequence"/>
</dbReference>
<dbReference type="PANTHER" id="PTHR40552:SF6">
    <property type="entry name" value="FI09606P-RELATED"/>
    <property type="match status" value="1"/>
</dbReference>
<evidence type="ECO:0000313" key="2">
    <source>
        <dbReference type="EMBL" id="KAL3396822.1"/>
    </source>
</evidence>
<organism evidence="2 3">
    <name type="scientific">Trichogramma kaykai</name>
    <dbReference type="NCBI Taxonomy" id="54128"/>
    <lineage>
        <taxon>Eukaryota</taxon>
        <taxon>Metazoa</taxon>
        <taxon>Ecdysozoa</taxon>
        <taxon>Arthropoda</taxon>
        <taxon>Hexapoda</taxon>
        <taxon>Insecta</taxon>
        <taxon>Pterygota</taxon>
        <taxon>Neoptera</taxon>
        <taxon>Endopterygota</taxon>
        <taxon>Hymenoptera</taxon>
        <taxon>Apocrita</taxon>
        <taxon>Proctotrupomorpha</taxon>
        <taxon>Chalcidoidea</taxon>
        <taxon>Trichogrammatidae</taxon>
        <taxon>Trichogramma</taxon>
    </lineage>
</organism>
<feature type="region of interest" description="Disordered" evidence="1">
    <location>
        <begin position="814"/>
        <end position="838"/>
    </location>
</feature>
<feature type="region of interest" description="Disordered" evidence="1">
    <location>
        <begin position="1"/>
        <end position="46"/>
    </location>
</feature>
<dbReference type="Gene3D" id="3.90.70.120">
    <property type="match status" value="1"/>
</dbReference>
<evidence type="ECO:0000256" key="1">
    <source>
        <dbReference type="SAM" id="MobiDB-lite"/>
    </source>
</evidence>
<comment type="caution">
    <text evidence="2">The sequence shown here is derived from an EMBL/GenBank/DDBJ whole genome shotgun (WGS) entry which is preliminary data.</text>
</comment>
<accession>A0ABD2WWF7</accession>
<dbReference type="EMBL" id="JBJJXI010000069">
    <property type="protein sequence ID" value="KAL3396822.1"/>
    <property type="molecule type" value="Genomic_DNA"/>
</dbReference>
<dbReference type="AlphaFoldDB" id="A0ABD2WWF7"/>
<gene>
    <name evidence="2" type="ORF">TKK_009395</name>
</gene>
<proteinExistence type="predicted"/>
<evidence type="ECO:0000313" key="3">
    <source>
        <dbReference type="Proteomes" id="UP001627154"/>
    </source>
</evidence>
<dbReference type="PANTHER" id="PTHR40552">
    <property type="entry name" value="AT05186P-RELATED"/>
    <property type="match status" value="1"/>
</dbReference>
<keyword evidence="3" id="KW-1185">Reference proteome</keyword>
<sequence>MASKSNPAIGRPSVRPEDAQETVKDCTLKKKIPPQEPPCAKEEEWKCSDDPPWRTYMRMFVEDLAKKREDEQETSGMFNKTERKPRAPMVKEEYLGKIVPSPRPIHAFSAEVQKACTLPDPIWEVLRDNPSSANENVKSRMDWPRSWPCIDKDDVRKMKIRLRKMKMKKMLKSPCEVNAIDSPGTSDDERMEEMAHQKELGHARIPVTKPKPDIKIMIDRACGNQPGLVFGDYIYWSLTSKNNARLEYANVCLRGLTGMHLGELSRSRRTTWKFCLYQAMVALLAKTQLRYKFAWGANIDYIYQHAWLLFTHIGHLNMKERQIFDDVLVFNYNYSIELELIQELCDVPMSSSIGFKYLEKEVEVKRQKLRPELTLTEATFGTERHRECARITVNKYTKSIEKWFDGLEMRYNNCIIRTSRFSMAFWQEGSFWYLYNPYRCSEYGFWDDSGYACIMKFCSREALKRHLMLLTVRAYTYEAVVTQQEKDLRKRGIKRKHKFTVQIYQVIFHSCRIHNVKLFTRGPRKAKLKLTPKEKESCTYDPEARLTDKTCDDPESPTDVARLSEVDEKLEKSIWLDNKLFVWKRSFFSGLEPTPKWQYYDVIQPGRFFVLWGKYHITNERFAEENRNRQASACYAVCAAMVLINTPEYWTPEVLDAIVLCGDDFYTNRALSLQTTKNHVDEDDWNLKTRDSFSIGEIECQVQALPVICGQLYLRGHRCLWRSIEKLFQKHEFAVLACENSRLGVFKHFGVYYLCDVKSYGPPIFVPGDGSVYLLRTTCIEELISSIILIIGSPECSQFTLRPLEIVKMKDTSRGAPCDRKRPRKCGDDDEDGGAAKKKCPLQSQRCPYAEDKRMQKKIKKVPRKTCG</sequence>
<reference evidence="2 3" key="1">
    <citation type="journal article" date="2024" name="bioRxiv">
        <title>A reference genome for Trichogramma kaykai: A tiny desert-dwelling parasitoid wasp with competing sex-ratio distorters.</title>
        <authorList>
            <person name="Culotta J."/>
            <person name="Lindsey A.R."/>
        </authorList>
    </citation>
    <scope>NUCLEOTIDE SEQUENCE [LARGE SCALE GENOMIC DNA]</scope>
    <source>
        <strain evidence="2 3">KSX58</strain>
    </source>
</reference>
<name>A0ABD2WWF7_9HYME</name>